<evidence type="ECO:0000256" key="1">
    <source>
        <dbReference type="ARBA" id="ARBA00004141"/>
    </source>
</evidence>
<feature type="transmembrane region" description="Helical" evidence="6">
    <location>
        <begin position="504"/>
        <end position="523"/>
    </location>
</feature>
<feature type="transmembrane region" description="Helical" evidence="6">
    <location>
        <begin position="291"/>
        <end position="308"/>
    </location>
</feature>
<evidence type="ECO:0000313" key="9">
    <source>
        <dbReference type="Ensembl" id="ENSMICP00000032544.2"/>
    </source>
</evidence>
<reference evidence="9" key="3">
    <citation type="submission" date="2025-09" db="UniProtKB">
        <authorList>
            <consortium name="Ensembl"/>
        </authorList>
    </citation>
    <scope>IDENTIFICATION</scope>
</reference>
<feature type="transmembrane region" description="Helical" evidence="6">
    <location>
        <begin position="39"/>
        <end position="64"/>
    </location>
</feature>
<evidence type="ECO:0000256" key="4">
    <source>
        <dbReference type="ARBA" id="ARBA00022989"/>
    </source>
</evidence>
<dbReference type="AlphaFoldDB" id="A0A8C5W3K8"/>
<evidence type="ECO:0000259" key="8">
    <source>
        <dbReference type="Pfam" id="PF05041"/>
    </source>
</evidence>
<reference evidence="9" key="1">
    <citation type="submission" date="2016-12" db="EMBL/GenBank/DDBJ databases">
        <title>Mouse lemur reference genome and diversity panel.</title>
        <authorList>
            <person name="Harris R."/>
            <person name="Larsen P."/>
            <person name="Liu Y."/>
            <person name="Hughes D.S."/>
            <person name="Murali S."/>
            <person name="Raveendran M."/>
            <person name="Korchina V."/>
            <person name="Wang M."/>
            <person name="Jhangiani S."/>
            <person name="Bandaranaike D."/>
            <person name="Bellair M."/>
            <person name="Blankenburg K."/>
            <person name="Chao H."/>
            <person name="Dahdouli M."/>
            <person name="Dinh H."/>
            <person name="Doddapaneni H."/>
            <person name="English A."/>
            <person name="Firestine M."/>
            <person name="Gnanaolivu R."/>
            <person name="Gross S."/>
            <person name="Hernandez B."/>
            <person name="Javaid M."/>
            <person name="Jayaseelan J."/>
            <person name="Jones J."/>
            <person name="Khan Z."/>
            <person name="Kovar C."/>
            <person name="Kurapati P."/>
            <person name="Le B."/>
            <person name="Lee S."/>
            <person name="Li M."/>
            <person name="Mathew T."/>
            <person name="Narasimhan A."/>
            <person name="Ngo D."/>
            <person name="Nguyen L."/>
            <person name="Okwuonu G."/>
            <person name="Ongeri F."/>
            <person name="Osuji N."/>
            <person name="Pu L.-L."/>
            <person name="Puazo M."/>
            <person name="Quiroz J."/>
            <person name="Raj R."/>
            <person name="Rajbhandari K."/>
            <person name="Reid J.G."/>
            <person name="Santibanez J."/>
            <person name="Sexton D."/>
            <person name="Skinner E."/>
            <person name="Vee V."/>
            <person name="Weissenberger G."/>
            <person name="Wu Y."/>
            <person name="Xin Y."/>
            <person name="Han Y."/>
            <person name="Campbell C."/>
            <person name="Brown A."/>
            <person name="Sullivan B."/>
            <person name="Shelton J."/>
            <person name="Brown S."/>
            <person name="Dudchenko O."/>
            <person name="Machol I."/>
            <person name="Durand N."/>
            <person name="Shamim M."/>
            <person name="Lieberman A."/>
            <person name="Muzny D.M."/>
            <person name="Richards S."/>
            <person name="Yoder A."/>
            <person name="Worley K.C."/>
            <person name="Rogers J."/>
            <person name="Gibbs R.A."/>
        </authorList>
    </citation>
    <scope>NUCLEOTIDE SEQUENCE [LARGE SCALE GENOMIC DNA]</scope>
</reference>
<proteinExistence type="inferred from homology"/>
<dbReference type="Ensembl" id="ENSMICT00000041732.2">
    <property type="protein sequence ID" value="ENSMICP00000032544.2"/>
    <property type="gene ID" value="ENSMICG00000034043.2"/>
</dbReference>
<name>A0A8C5W3K8_MICMU</name>
<dbReference type="Proteomes" id="UP000694394">
    <property type="component" value="Chromosome 3"/>
</dbReference>
<keyword evidence="5 6" id="KW-0472">Membrane</keyword>
<dbReference type="PANTHER" id="PTHR12372:SF6">
    <property type="entry name" value="PECANEX-LIKE PROTEIN 4"/>
    <property type="match status" value="1"/>
</dbReference>
<feature type="transmembrane region" description="Helical" evidence="6">
    <location>
        <begin position="244"/>
        <end position="270"/>
    </location>
</feature>
<evidence type="ECO:0000256" key="6">
    <source>
        <dbReference type="RuleBase" id="RU367089"/>
    </source>
</evidence>
<feature type="transmembrane region" description="Helical" evidence="6">
    <location>
        <begin position="453"/>
        <end position="473"/>
    </location>
</feature>
<comment type="subcellular location">
    <subcellularLocation>
        <location evidence="1 6">Membrane</location>
        <topology evidence="1 6">Multi-pass membrane protein</topology>
    </subcellularLocation>
</comment>
<feature type="compositionally biased region" description="Basic and acidic residues" evidence="7">
    <location>
        <begin position="1146"/>
        <end position="1159"/>
    </location>
</feature>
<keyword evidence="10" id="KW-1185">Reference proteome</keyword>
<feature type="transmembrane region" description="Helical" evidence="6">
    <location>
        <begin position="217"/>
        <end position="238"/>
    </location>
</feature>
<feature type="transmembrane region" description="Helical" evidence="6">
    <location>
        <begin position="165"/>
        <end position="186"/>
    </location>
</feature>
<evidence type="ECO:0000256" key="7">
    <source>
        <dbReference type="SAM" id="MobiDB-lite"/>
    </source>
</evidence>
<protein>
    <recommendedName>
        <fullName evidence="6">Pecanex-like protein</fullName>
    </recommendedName>
</protein>
<evidence type="ECO:0000256" key="3">
    <source>
        <dbReference type="ARBA" id="ARBA00022692"/>
    </source>
</evidence>
<dbReference type="Pfam" id="PF05041">
    <property type="entry name" value="Pecanex_C"/>
    <property type="match status" value="1"/>
</dbReference>
<feature type="domain" description="Pecanex C-terminal" evidence="8">
    <location>
        <begin position="1022"/>
        <end position="1128"/>
    </location>
</feature>
<sequence length="1279" mass="143680">MSPDVPLLNDYKQDFFLKRFPQTVLGGPRLKLGYCAPPYIYVNQIILFLMPWVLGGIGTLLYQLGILKDYYTAALSGGLMLFTAFVIQSTSLYARNKSVTVQRILTTDILAEEDEYEFTSCAGAETVKFLIPGKKYIANTVFHSVLAGLVCGLGTLYLLPDRITLLYGTTGGTALLFFFGWITLCIGEYSLIVNTATETATFQTQDTYEITPLMRPLYIFFFISVDLAHRFMVNIPALEQMNQILHIVFIFLPFLWAVGTLPPPDALFLWAMEQVLEFGLGGSSMSTHLRLLVMFIISAGTAITSYFIPSTVGAVLFMTGLGFLLSLNLSDMCFVFKHSVTRHRMGAKSKPLPSCSKKQFTWKECLFYIIILVLALLETSLLHHFAGFSQISKSSSQVIFGYILVILLIILWILREIQSVYIIGIFRNPFYPRDVHPMAIFLEKQTRLMKIGIARRILLTLVSPFAMIAFLSLDSSLQELHSVSVSIGFTRAFRMVWQNTENALLEIVIVSAVHLIASTDLWWNRSLDTGIRLLLVGIIRDRLIQFISKLQFAVTLLLASWTEKKQRRKTTTTLCILNIVFSPFVLVFIVFSTLLSSPLLPLFTLPVFLVGFPRPIQSWPGAVGTAACVCADTVYYYQMVPRLTAALQTAMAAGSLGLLSPGSHYLGRFQDRLIWIMILECGYTYCCINIKGLELQETSCHTAEARRVDEVFESAFEQEEYTEVCSLNEHFGNILTPCTVLPVKLYSDARSVLSGIIDSHENLTEFKGDLVKVLVWILVQYCSKRPSMEENVHKTENKGQAPLLILPALNTSPYPKSLEDSDSLNSETFDDWSDDDIFDDEPTIKKEKEEKDQLKDFPGTNFPIPGSVVESQRVGDHSTGTDPENNLYKAVILGYPATDKGKQEDMAYIPLVEFSCSHSHLLSLPKEWRSACIPNSKMKEMSSLFPEDWYRFVLRQLECFHSEEKGSHVLEEIAKDKVLKDFYVHTVMTCYFSLFGIDNMIPSPGLILSVYSGVLPWSVALDWLTEKPELFQLALKAFRYTLKLMIDKASLGPIEDFKELISFLEEYESDWYIGLISDEKWKEAILQEKPYLFSLGYDSNMGVYTGRVLSLRELLIQVGKLNAEAVRAPGKDTAFPPPGSSTEAGGTRDDRRARGDQDAPRPLQARPPPREGPRRVLTWASPLPLGPQQRQVAVSPQEAQQLHQQQERRAQRQQPEHQLPAHRGHARPAPPQQHGLRPGRAPAAPPPGPPRAAPPGSAQRAAGRRGRPGTPRSTPVPRR</sequence>
<feature type="transmembrane region" description="Helical" evidence="6">
    <location>
        <begin position="136"/>
        <end position="159"/>
    </location>
</feature>
<evidence type="ECO:0000256" key="2">
    <source>
        <dbReference type="ARBA" id="ARBA00010170"/>
    </source>
</evidence>
<keyword evidence="3 6" id="KW-0812">Transmembrane</keyword>
<dbReference type="InterPro" id="IPR007735">
    <property type="entry name" value="Pecanex_C"/>
</dbReference>
<organism evidence="9 10">
    <name type="scientific">Microcebus murinus</name>
    <name type="common">Gray mouse lemur</name>
    <name type="synonym">Lemur murinus</name>
    <dbReference type="NCBI Taxonomy" id="30608"/>
    <lineage>
        <taxon>Eukaryota</taxon>
        <taxon>Metazoa</taxon>
        <taxon>Chordata</taxon>
        <taxon>Craniata</taxon>
        <taxon>Vertebrata</taxon>
        <taxon>Euteleostomi</taxon>
        <taxon>Mammalia</taxon>
        <taxon>Eutheria</taxon>
        <taxon>Euarchontoglires</taxon>
        <taxon>Primates</taxon>
        <taxon>Strepsirrhini</taxon>
        <taxon>Lemuriformes</taxon>
        <taxon>Cheirogaleidae</taxon>
        <taxon>Microcebus</taxon>
    </lineage>
</organism>
<feature type="compositionally biased region" description="Low complexity" evidence="7">
    <location>
        <begin position="1268"/>
        <end position="1279"/>
    </location>
</feature>
<feature type="transmembrane region" description="Helical" evidence="6">
    <location>
        <begin position="366"/>
        <end position="386"/>
    </location>
</feature>
<feature type="transmembrane region" description="Helical" evidence="6">
    <location>
        <begin position="574"/>
        <end position="595"/>
    </location>
</feature>
<accession>A0A8C5W3K8</accession>
<feature type="transmembrane region" description="Helical" evidence="6">
    <location>
        <begin position="314"/>
        <end position="336"/>
    </location>
</feature>
<dbReference type="GeneTree" id="ENSGT00940000156899"/>
<feature type="transmembrane region" description="Helical" evidence="6">
    <location>
        <begin position="398"/>
        <end position="414"/>
    </location>
</feature>
<keyword evidence="4 6" id="KW-1133">Transmembrane helix</keyword>
<reference evidence="9" key="2">
    <citation type="submission" date="2025-08" db="UniProtKB">
        <authorList>
            <consortium name="Ensembl"/>
        </authorList>
    </citation>
    <scope>IDENTIFICATION</scope>
</reference>
<gene>
    <name evidence="9" type="primary">PCNX4</name>
</gene>
<feature type="region of interest" description="Disordered" evidence="7">
    <location>
        <begin position="1128"/>
        <end position="1279"/>
    </location>
</feature>
<dbReference type="EMBL" id="ABDC03004093">
    <property type="status" value="NOT_ANNOTATED_CDS"/>
    <property type="molecule type" value="Genomic_DNA"/>
</dbReference>
<dbReference type="GO" id="GO:0016020">
    <property type="term" value="C:membrane"/>
    <property type="evidence" value="ECO:0007669"/>
    <property type="project" value="UniProtKB-SubCell"/>
</dbReference>
<evidence type="ECO:0000313" key="10">
    <source>
        <dbReference type="Proteomes" id="UP000694394"/>
    </source>
</evidence>
<evidence type="ECO:0000256" key="5">
    <source>
        <dbReference type="ARBA" id="ARBA00023136"/>
    </source>
</evidence>
<comment type="similarity">
    <text evidence="2 6">Belongs to the pecanex family.</text>
</comment>
<dbReference type="PANTHER" id="PTHR12372">
    <property type="entry name" value="PECANEX"/>
    <property type="match status" value="1"/>
</dbReference>
<feature type="compositionally biased region" description="Pro residues" evidence="7">
    <location>
        <begin position="1243"/>
        <end position="1253"/>
    </location>
</feature>
<feature type="transmembrane region" description="Helical" evidence="6">
    <location>
        <begin position="70"/>
        <end position="94"/>
    </location>
</feature>
<dbReference type="InterPro" id="IPR039797">
    <property type="entry name" value="Pecanex"/>
</dbReference>